<dbReference type="GO" id="GO:0000155">
    <property type="term" value="F:phosphorelay sensor kinase activity"/>
    <property type="evidence" value="ECO:0007669"/>
    <property type="project" value="InterPro"/>
</dbReference>
<dbReference type="InterPro" id="IPR036097">
    <property type="entry name" value="HisK_dim/P_sf"/>
</dbReference>
<evidence type="ECO:0000256" key="1">
    <source>
        <dbReference type="ARBA" id="ARBA00000085"/>
    </source>
</evidence>
<accession>A0A0D9A136</accession>
<dbReference type="InterPro" id="IPR003594">
    <property type="entry name" value="HATPase_dom"/>
</dbReference>
<evidence type="ECO:0000256" key="9">
    <source>
        <dbReference type="ARBA" id="ARBA00023012"/>
    </source>
</evidence>
<protein>
    <recommendedName>
        <fullName evidence="3">histidine kinase</fullName>
        <ecNumber evidence="3">2.7.13.3</ecNumber>
    </recommendedName>
</protein>
<evidence type="ECO:0000259" key="11">
    <source>
        <dbReference type="PROSITE" id="PS50109"/>
    </source>
</evidence>
<dbReference type="InterPro" id="IPR003661">
    <property type="entry name" value="HisK_dim/P_dom"/>
</dbReference>
<feature type="domain" description="Histidine kinase" evidence="11">
    <location>
        <begin position="274"/>
        <end position="489"/>
    </location>
</feature>
<dbReference type="InterPro" id="IPR036890">
    <property type="entry name" value="HATPase_C_sf"/>
</dbReference>
<dbReference type="InterPro" id="IPR004358">
    <property type="entry name" value="Sig_transdc_His_kin-like_C"/>
</dbReference>
<dbReference type="SUPFAM" id="SSF55874">
    <property type="entry name" value="ATPase domain of HSP90 chaperone/DNA topoisomerase II/histidine kinase"/>
    <property type="match status" value="1"/>
</dbReference>
<dbReference type="GO" id="GO:0007234">
    <property type="term" value="P:osmosensory signaling via phosphorelay pathway"/>
    <property type="evidence" value="ECO:0007669"/>
    <property type="project" value="TreeGrafter"/>
</dbReference>
<comment type="catalytic activity">
    <reaction evidence="1">
        <text>ATP + protein L-histidine = ADP + protein N-phospho-L-histidine.</text>
        <dbReference type="EC" id="2.7.13.3"/>
    </reaction>
</comment>
<keyword evidence="14" id="KW-1185">Reference proteome</keyword>
<dbReference type="AlphaFoldDB" id="A0A0D9A136"/>
<reference evidence="13 14" key="1">
    <citation type="submission" date="2015-02" db="EMBL/GenBank/DDBJ databases">
        <title>Draft genome of a novel marine cyanobacterium (Chroococcales) isolated from South Atlantic Ocean.</title>
        <authorList>
            <person name="Rigonato J."/>
            <person name="Alvarenga D.O."/>
            <person name="Branco L.H."/>
            <person name="Varani A.M."/>
            <person name="Brandini F.P."/>
            <person name="Fiore M.F."/>
        </authorList>
    </citation>
    <scope>NUCLEOTIDE SEQUENCE [LARGE SCALE GENOMIC DNA]</scope>
    <source>
        <strain evidence="13 14">CENA595</strain>
    </source>
</reference>
<dbReference type="Pfam" id="PF00672">
    <property type="entry name" value="HAMP"/>
    <property type="match status" value="1"/>
</dbReference>
<dbReference type="SUPFAM" id="SSF47384">
    <property type="entry name" value="Homodimeric domain of signal transducing histidine kinase"/>
    <property type="match status" value="1"/>
</dbReference>
<dbReference type="RefSeq" id="WP_045053277.1">
    <property type="nucleotide sequence ID" value="NZ_CAWMDP010000059.1"/>
</dbReference>
<keyword evidence="7" id="KW-0418">Kinase</keyword>
<evidence type="ECO:0000256" key="7">
    <source>
        <dbReference type="ARBA" id="ARBA00022777"/>
    </source>
</evidence>
<dbReference type="InterPro" id="IPR003660">
    <property type="entry name" value="HAMP_dom"/>
</dbReference>
<dbReference type="GO" id="GO:0005524">
    <property type="term" value="F:ATP binding"/>
    <property type="evidence" value="ECO:0007669"/>
    <property type="project" value="UniProtKB-KW"/>
</dbReference>
<dbReference type="Gene3D" id="3.30.565.10">
    <property type="entry name" value="Histidine kinase-like ATPase, C-terminal domain"/>
    <property type="match status" value="1"/>
</dbReference>
<dbReference type="OrthoDB" id="505225at2"/>
<dbReference type="STRING" id="1618023.UH38_03760"/>
<evidence type="ECO:0000259" key="12">
    <source>
        <dbReference type="PROSITE" id="PS50885"/>
    </source>
</evidence>
<evidence type="ECO:0000256" key="4">
    <source>
        <dbReference type="ARBA" id="ARBA00022553"/>
    </source>
</evidence>
<proteinExistence type="predicted"/>
<evidence type="ECO:0000256" key="5">
    <source>
        <dbReference type="ARBA" id="ARBA00022679"/>
    </source>
</evidence>
<dbReference type="PANTHER" id="PTHR42878">
    <property type="entry name" value="TWO-COMPONENT HISTIDINE KINASE"/>
    <property type="match status" value="1"/>
</dbReference>
<dbReference type="CDD" id="cd00075">
    <property type="entry name" value="HATPase"/>
    <property type="match status" value="1"/>
</dbReference>
<dbReference type="Pfam" id="PF00512">
    <property type="entry name" value="HisKA"/>
    <property type="match status" value="1"/>
</dbReference>
<dbReference type="InterPro" id="IPR007891">
    <property type="entry name" value="CHASE3"/>
</dbReference>
<evidence type="ECO:0000256" key="2">
    <source>
        <dbReference type="ARBA" id="ARBA00004370"/>
    </source>
</evidence>
<evidence type="ECO:0000256" key="6">
    <source>
        <dbReference type="ARBA" id="ARBA00022741"/>
    </source>
</evidence>
<sequence>MLRVLERSPLKNRLLAPLYTSFLLLVLLVIGQECLSILLKVQHRQVFDAIAHSLLVERETEHLLSTALDEQTTIRGYLFTRDREFLVAFKRAKIDFQQTFYRLRTLVQDNPTQLQQLEELQSIHDIWNSEFIQKVLNGDASKTTLPGKTLFDPMRKIVSNMLLHEDIILTRHKQRLSQLNHIDNVIDGLSILAILLGICFNLWLLRKKVEVPLRHLIEVGGAWQAGKMETPLKYSSTDEIGQLARNLNSMATEIRKRQVASLMRTKQLEDLISALSHDLRTPLLATRNTLKPMLNGAFGTVTDTWQEILEEYRQANEDLIELVEALVDVSRYEATGSENLHWEALDWEQIFAQAIARINAIYQQNCALASAIAPSLPIVYGDRLEIQRVIQNLLDNAVRVSPPNTEITLAVVPWHDRIKVSVCDRGSGIAPKDKERLFYRFMQGRGRRGRAGLGLYLCRQIVEAHGGVIDGENNFGRGSTFWFTLPVAQSLSCSTTRNVQEYK</sequence>
<keyword evidence="9" id="KW-0902">Two-component regulatory system</keyword>
<dbReference type="Gene3D" id="6.10.340.10">
    <property type="match status" value="1"/>
</dbReference>
<keyword evidence="10" id="KW-0472">Membrane</keyword>
<dbReference type="SUPFAM" id="SSF158472">
    <property type="entry name" value="HAMP domain-like"/>
    <property type="match status" value="1"/>
</dbReference>
<keyword evidence="5" id="KW-0808">Transferase</keyword>
<dbReference type="Gene3D" id="1.10.287.130">
    <property type="match status" value="1"/>
</dbReference>
<evidence type="ECO:0000256" key="10">
    <source>
        <dbReference type="SAM" id="Phobius"/>
    </source>
</evidence>
<dbReference type="EMBL" id="JYON01000002">
    <property type="protein sequence ID" value="KJH73176.1"/>
    <property type="molecule type" value="Genomic_DNA"/>
</dbReference>
<dbReference type="PATRIC" id="fig|1618023.3.peg.5242"/>
<dbReference type="InterPro" id="IPR050351">
    <property type="entry name" value="BphY/WalK/GraS-like"/>
</dbReference>
<feature type="transmembrane region" description="Helical" evidence="10">
    <location>
        <begin position="185"/>
        <end position="205"/>
    </location>
</feature>
<dbReference type="SMART" id="SM00304">
    <property type="entry name" value="HAMP"/>
    <property type="match status" value="1"/>
</dbReference>
<evidence type="ECO:0000256" key="8">
    <source>
        <dbReference type="ARBA" id="ARBA00022840"/>
    </source>
</evidence>
<evidence type="ECO:0000313" key="13">
    <source>
        <dbReference type="EMBL" id="KJH73176.1"/>
    </source>
</evidence>
<evidence type="ECO:0000313" key="14">
    <source>
        <dbReference type="Proteomes" id="UP000032452"/>
    </source>
</evidence>
<dbReference type="PANTHER" id="PTHR42878:SF7">
    <property type="entry name" value="SENSOR HISTIDINE KINASE GLRK"/>
    <property type="match status" value="1"/>
</dbReference>
<keyword evidence="8" id="KW-0067">ATP-binding</keyword>
<comment type="subcellular location">
    <subcellularLocation>
        <location evidence="2">Membrane</location>
    </subcellularLocation>
</comment>
<dbReference type="Pfam" id="PF02518">
    <property type="entry name" value="HATPase_c"/>
    <property type="match status" value="1"/>
</dbReference>
<gene>
    <name evidence="13" type="ORF">UH38_03760</name>
</gene>
<keyword evidence="10" id="KW-1133">Transmembrane helix</keyword>
<dbReference type="Proteomes" id="UP000032452">
    <property type="component" value="Unassembled WGS sequence"/>
</dbReference>
<keyword evidence="10" id="KW-0812">Transmembrane</keyword>
<dbReference type="SMART" id="SM00388">
    <property type="entry name" value="HisKA"/>
    <property type="match status" value="1"/>
</dbReference>
<keyword evidence="4" id="KW-0597">Phosphoprotein</keyword>
<organism evidence="13 14">
    <name type="scientific">Aliterella atlantica CENA595</name>
    <dbReference type="NCBI Taxonomy" id="1618023"/>
    <lineage>
        <taxon>Bacteria</taxon>
        <taxon>Bacillati</taxon>
        <taxon>Cyanobacteriota</taxon>
        <taxon>Cyanophyceae</taxon>
        <taxon>Chroococcidiopsidales</taxon>
        <taxon>Aliterellaceae</taxon>
        <taxon>Aliterella</taxon>
    </lineage>
</organism>
<dbReference type="GO" id="GO:0000156">
    <property type="term" value="F:phosphorelay response regulator activity"/>
    <property type="evidence" value="ECO:0007669"/>
    <property type="project" value="TreeGrafter"/>
</dbReference>
<dbReference type="PRINTS" id="PR00344">
    <property type="entry name" value="BCTRLSENSOR"/>
</dbReference>
<evidence type="ECO:0000256" key="3">
    <source>
        <dbReference type="ARBA" id="ARBA00012438"/>
    </source>
</evidence>
<keyword evidence="6" id="KW-0547">Nucleotide-binding</keyword>
<dbReference type="Pfam" id="PF05227">
    <property type="entry name" value="CHASE3"/>
    <property type="match status" value="1"/>
</dbReference>
<dbReference type="CDD" id="cd00082">
    <property type="entry name" value="HisKA"/>
    <property type="match status" value="1"/>
</dbReference>
<dbReference type="EC" id="2.7.13.3" evidence="3"/>
<dbReference type="PROSITE" id="PS50885">
    <property type="entry name" value="HAMP"/>
    <property type="match status" value="1"/>
</dbReference>
<name>A0A0D9A136_9CYAN</name>
<dbReference type="CDD" id="cd19410">
    <property type="entry name" value="HK9-like_sensor"/>
    <property type="match status" value="1"/>
</dbReference>
<dbReference type="InterPro" id="IPR005467">
    <property type="entry name" value="His_kinase_dom"/>
</dbReference>
<dbReference type="PROSITE" id="PS50109">
    <property type="entry name" value="HIS_KIN"/>
    <property type="match status" value="1"/>
</dbReference>
<comment type="caution">
    <text evidence="13">The sequence shown here is derived from an EMBL/GenBank/DDBJ whole genome shotgun (WGS) entry which is preliminary data.</text>
</comment>
<dbReference type="CDD" id="cd06225">
    <property type="entry name" value="HAMP"/>
    <property type="match status" value="1"/>
</dbReference>
<feature type="domain" description="HAMP" evidence="12">
    <location>
        <begin position="207"/>
        <end position="259"/>
    </location>
</feature>
<dbReference type="GO" id="GO:0030295">
    <property type="term" value="F:protein kinase activator activity"/>
    <property type="evidence" value="ECO:0007669"/>
    <property type="project" value="TreeGrafter"/>
</dbReference>
<dbReference type="SMART" id="SM00387">
    <property type="entry name" value="HATPase_c"/>
    <property type="match status" value="1"/>
</dbReference>
<dbReference type="GO" id="GO:0016020">
    <property type="term" value="C:membrane"/>
    <property type="evidence" value="ECO:0007669"/>
    <property type="project" value="UniProtKB-SubCell"/>
</dbReference>